<dbReference type="SMART" id="SM01130">
    <property type="entry name" value="DHDPS"/>
    <property type="match status" value="1"/>
</dbReference>
<evidence type="ECO:0000313" key="3">
    <source>
        <dbReference type="EMBL" id="SAL39950.1"/>
    </source>
</evidence>
<evidence type="ECO:0000256" key="2">
    <source>
        <dbReference type="ARBA" id="ARBA00023239"/>
    </source>
</evidence>
<comment type="caution">
    <text evidence="3">The sequence shown here is derived from an EMBL/GenBank/DDBJ whole genome shotgun (WGS) entry which is preliminary data.</text>
</comment>
<dbReference type="AlphaFoldDB" id="A0A158H892"/>
<dbReference type="Pfam" id="PF00701">
    <property type="entry name" value="DHDPS"/>
    <property type="match status" value="1"/>
</dbReference>
<dbReference type="InterPro" id="IPR002220">
    <property type="entry name" value="DapA-like"/>
</dbReference>
<dbReference type="CDD" id="cd00408">
    <property type="entry name" value="DHDPS-like"/>
    <property type="match status" value="1"/>
</dbReference>
<protein>
    <submittedName>
        <fullName evidence="3">Dihydrodipicolinate synthetase</fullName>
    </submittedName>
</protein>
<dbReference type="Proteomes" id="UP000054977">
    <property type="component" value="Unassembled WGS sequence"/>
</dbReference>
<organism evidence="3 4">
    <name type="scientific">Caballeronia humi</name>
    <dbReference type="NCBI Taxonomy" id="326474"/>
    <lineage>
        <taxon>Bacteria</taxon>
        <taxon>Pseudomonadati</taxon>
        <taxon>Pseudomonadota</taxon>
        <taxon>Betaproteobacteria</taxon>
        <taxon>Burkholderiales</taxon>
        <taxon>Burkholderiaceae</taxon>
        <taxon>Caballeronia</taxon>
    </lineage>
</organism>
<comment type="similarity">
    <text evidence="1">Belongs to the DapA family.</text>
</comment>
<gene>
    <name evidence="3" type="ORF">AWB65_03020</name>
</gene>
<reference evidence="3" key="1">
    <citation type="submission" date="2016-01" db="EMBL/GenBank/DDBJ databases">
        <authorList>
            <person name="Peeters C."/>
        </authorList>
    </citation>
    <scope>NUCLEOTIDE SEQUENCE [LARGE SCALE GENOMIC DNA]</scope>
    <source>
        <strain evidence="3">LMG 22934</strain>
    </source>
</reference>
<dbReference type="GO" id="GO:0005829">
    <property type="term" value="C:cytosol"/>
    <property type="evidence" value="ECO:0007669"/>
    <property type="project" value="TreeGrafter"/>
</dbReference>
<dbReference type="SUPFAM" id="SSF51569">
    <property type="entry name" value="Aldolase"/>
    <property type="match status" value="1"/>
</dbReference>
<evidence type="ECO:0000313" key="4">
    <source>
        <dbReference type="Proteomes" id="UP000054977"/>
    </source>
</evidence>
<keyword evidence="2" id="KW-0456">Lyase</keyword>
<proteinExistence type="inferred from homology"/>
<dbReference type="EMBL" id="FCNW02000013">
    <property type="protein sequence ID" value="SAL39950.1"/>
    <property type="molecule type" value="Genomic_DNA"/>
</dbReference>
<keyword evidence="4" id="KW-1185">Reference proteome</keyword>
<accession>A0A158H892</accession>
<dbReference type="PANTHER" id="PTHR12128">
    <property type="entry name" value="DIHYDRODIPICOLINATE SYNTHASE"/>
    <property type="match status" value="1"/>
</dbReference>
<dbReference type="Gene3D" id="3.20.20.70">
    <property type="entry name" value="Aldolase class I"/>
    <property type="match status" value="1"/>
</dbReference>
<dbReference type="InterPro" id="IPR013785">
    <property type="entry name" value="Aldolase_TIM"/>
</dbReference>
<dbReference type="PANTHER" id="PTHR12128:SF66">
    <property type="entry name" value="4-HYDROXY-2-OXOGLUTARATE ALDOLASE, MITOCHONDRIAL"/>
    <property type="match status" value="1"/>
</dbReference>
<name>A0A158H892_9BURK</name>
<dbReference type="STRING" id="326474.AWB65_03020"/>
<evidence type="ECO:0000256" key="1">
    <source>
        <dbReference type="ARBA" id="ARBA00007592"/>
    </source>
</evidence>
<dbReference type="GO" id="GO:0008840">
    <property type="term" value="F:4-hydroxy-tetrahydrodipicolinate synthase activity"/>
    <property type="evidence" value="ECO:0007669"/>
    <property type="project" value="TreeGrafter"/>
</dbReference>
<sequence>MITMAADTDSSPSGIWPVLYAYFDAHNQLDRQALRTQIDTTIAAGARSIVILGLATEVHRLTLDEKHQLIDWASEDLAARVPLVVTITGDTVDAQVALADYAVERGASWLILQPPSMRDKPDSFYFDFFAAVMQRTRAPVGIQNAPEYLGVGLSAESIVALASRCPNFRLLKGEGPATTIERTIDQLHALGHTLPVFNGRGGQELVDNLRAGCAGLIVAPDTFDWQVAIQQAFADGREQRAEALYAQTLPAIVFVMQSLDALTCYGKRIAAWRMGFDVQHDRGVAPTAFGLECARRLAMQLGTFQSRNSDSS</sequence>